<gene>
    <name evidence="3" type="ORF">JS530_08340</name>
</gene>
<keyword evidence="2" id="KW-0732">Signal</keyword>
<dbReference type="EMBL" id="JAFEJU010000005">
    <property type="protein sequence ID" value="MBT1175501.1"/>
    <property type="molecule type" value="Genomic_DNA"/>
</dbReference>
<keyword evidence="4" id="KW-1185">Reference proteome</keyword>
<sequence length="230" mass="24136">MNQRIIGAIALCLTALLSLTACTPVGHAVGDTQDKPSSISHDSIHISDMSIGLVGSEDSAADKLAIDALADAGISVHYASLGTTETTSESSPNTDQNSDGAAQSADQSADQSNNQSTQQSAKQRAEDTTAQHAVEDFLTRPVSLLLISGINVTDANRESWNQTLTDAREAGIPVALLNPRGLPDDDLLYAATLTVNDRDANATRIADAAMTIIRDEPHERTIAVSTVSSR</sequence>
<feature type="chain" id="PRO_5046229272" description="Sugar ABC transporter substrate-binding protein" evidence="2">
    <location>
        <begin position="29"/>
        <end position="230"/>
    </location>
</feature>
<accession>A0ABS5UY20</accession>
<evidence type="ECO:0000313" key="4">
    <source>
        <dbReference type="Proteomes" id="UP000711736"/>
    </source>
</evidence>
<evidence type="ECO:0008006" key="5">
    <source>
        <dbReference type="Google" id="ProtNLM"/>
    </source>
</evidence>
<feature type="signal peptide" evidence="2">
    <location>
        <begin position="1"/>
        <end position="28"/>
    </location>
</feature>
<dbReference type="RefSeq" id="WP_214376711.1">
    <property type="nucleotide sequence ID" value="NZ_JAFEJU010000005.1"/>
</dbReference>
<evidence type="ECO:0000313" key="3">
    <source>
        <dbReference type="EMBL" id="MBT1175501.1"/>
    </source>
</evidence>
<feature type="compositionally biased region" description="Low complexity" evidence="1">
    <location>
        <begin position="83"/>
        <end position="121"/>
    </location>
</feature>
<dbReference type="Gene3D" id="3.40.50.2300">
    <property type="match status" value="1"/>
</dbReference>
<dbReference type="PROSITE" id="PS51257">
    <property type="entry name" value="PROKAR_LIPOPROTEIN"/>
    <property type="match status" value="1"/>
</dbReference>
<evidence type="ECO:0000256" key="1">
    <source>
        <dbReference type="SAM" id="MobiDB-lite"/>
    </source>
</evidence>
<dbReference type="Proteomes" id="UP000711736">
    <property type="component" value="Unassembled WGS sequence"/>
</dbReference>
<comment type="caution">
    <text evidence="3">The sequence shown here is derived from an EMBL/GenBank/DDBJ whole genome shotgun (WGS) entry which is preliminary data.</text>
</comment>
<name>A0ABS5UY20_9BIFI</name>
<reference evidence="3 4" key="1">
    <citation type="journal article" date="2021" name="Environ. Microbiol.">
        <title>Genetic insights into the dark matter of the mammalian gut microbiota through targeted genome reconstruction.</title>
        <authorList>
            <person name="Lugli G.A."/>
            <person name="Alessandri G."/>
            <person name="Milani C."/>
            <person name="Viappiani A."/>
            <person name="Fontana F."/>
            <person name="Tarracchini C."/>
            <person name="Mancabelli L."/>
            <person name="Argentini C."/>
            <person name="Ruiz L."/>
            <person name="Margolles A."/>
            <person name="van Sinderen D."/>
            <person name="Turroni F."/>
            <person name="Ventura M."/>
        </authorList>
    </citation>
    <scope>NUCLEOTIDE SEQUENCE [LARGE SCALE GENOMIC DNA]</scope>
    <source>
        <strain evidence="3 4">LC6</strain>
    </source>
</reference>
<proteinExistence type="predicted"/>
<evidence type="ECO:0000256" key="2">
    <source>
        <dbReference type="SAM" id="SignalP"/>
    </source>
</evidence>
<protein>
    <recommendedName>
        <fullName evidence="5">Sugar ABC transporter substrate-binding protein</fullName>
    </recommendedName>
</protein>
<feature type="region of interest" description="Disordered" evidence="1">
    <location>
        <begin position="83"/>
        <end position="130"/>
    </location>
</feature>
<organism evidence="3 4">
    <name type="scientific">Bifidobacterium colobi</name>
    <dbReference type="NCBI Taxonomy" id="2809026"/>
    <lineage>
        <taxon>Bacteria</taxon>
        <taxon>Bacillati</taxon>
        <taxon>Actinomycetota</taxon>
        <taxon>Actinomycetes</taxon>
        <taxon>Bifidobacteriales</taxon>
        <taxon>Bifidobacteriaceae</taxon>
        <taxon>Bifidobacterium</taxon>
    </lineage>
</organism>